<organism evidence="1 2">
    <name type="scientific">Hoylesella pleuritidis F0068</name>
    <dbReference type="NCBI Taxonomy" id="1081904"/>
    <lineage>
        <taxon>Bacteria</taxon>
        <taxon>Pseudomonadati</taxon>
        <taxon>Bacteroidota</taxon>
        <taxon>Bacteroidia</taxon>
        <taxon>Bacteroidales</taxon>
        <taxon>Prevotellaceae</taxon>
        <taxon>Hoylesella</taxon>
    </lineage>
</organism>
<evidence type="ECO:0000313" key="2">
    <source>
        <dbReference type="Proteomes" id="UP000016600"/>
    </source>
</evidence>
<evidence type="ECO:0000313" key="1">
    <source>
        <dbReference type="EMBL" id="ERK03724.1"/>
    </source>
</evidence>
<dbReference type="RefSeq" id="WP_021583361.1">
    <property type="nucleotide sequence ID" value="NZ_AWET01000008.1"/>
</dbReference>
<name>U2MWY5_9BACT</name>
<keyword evidence="2" id="KW-1185">Reference proteome</keyword>
<proteinExistence type="predicted"/>
<accession>U2MWY5</accession>
<comment type="caution">
    <text evidence="1">The sequence shown here is derived from an EMBL/GenBank/DDBJ whole genome shotgun (WGS) entry which is preliminary data.</text>
</comment>
<sequence>MTDFGTVVYRRRVCFWLCFVHRNIVRRKDAGSYCVTWFVFRGKPAGYGNTGRNRYPNNK</sequence>
<dbReference type="PATRIC" id="fig|1081904.3.peg.528"/>
<protein>
    <submittedName>
        <fullName evidence="1">Uncharacterized protein</fullName>
    </submittedName>
</protein>
<gene>
    <name evidence="1" type="ORF">HMPREF1218_0099</name>
</gene>
<dbReference type="AlphaFoldDB" id="U2MWY5"/>
<reference evidence="1 2" key="1">
    <citation type="submission" date="2013-08" db="EMBL/GenBank/DDBJ databases">
        <authorList>
            <person name="Durkin A.S."/>
            <person name="Haft D.R."/>
            <person name="McCorrison J."/>
            <person name="Torralba M."/>
            <person name="Gillis M."/>
            <person name="Haft D.H."/>
            <person name="Methe B."/>
            <person name="Sutton G."/>
            <person name="Nelson K.E."/>
        </authorList>
    </citation>
    <scope>NUCLEOTIDE SEQUENCE [LARGE SCALE GENOMIC DNA]</scope>
    <source>
        <strain evidence="1 2">F0068</strain>
    </source>
</reference>
<dbReference type="Proteomes" id="UP000016600">
    <property type="component" value="Unassembled WGS sequence"/>
</dbReference>
<dbReference type="EMBL" id="AWET01000008">
    <property type="protein sequence ID" value="ERK03724.1"/>
    <property type="molecule type" value="Genomic_DNA"/>
</dbReference>